<evidence type="ECO:0000256" key="1">
    <source>
        <dbReference type="SAM" id="SignalP"/>
    </source>
</evidence>
<dbReference type="Proteomes" id="UP000636479">
    <property type="component" value="Unassembled WGS sequence"/>
</dbReference>
<dbReference type="AlphaFoldDB" id="A0A8H6TBD1"/>
<name>A0A8H6TBD1_9AGAR</name>
<dbReference type="Gene3D" id="2.60.120.200">
    <property type="match status" value="1"/>
</dbReference>
<comment type="caution">
    <text evidence="3">The sequence shown here is derived from an EMBL/GenBank/DDBJ whole genome shotgun (WGS) entry which is preliminary data.</text>
</comment>
<evidence type="ECO:0000313" key="4">
    <source>
        <dbReference type="Proteomes" id="UP000636479"/>
    </source>
</evidence>
<dbReference type="EMBL" id="JACAZF010000001">
    <property type="protein sequence ID" value="KAF7315650.1"/>
    <property type="molecule type" value="Genomic_DNA"/>
</dbReference>
<accession>A0A8H6TBD1</accession>
<feature type="domain" description="Polysaccharide lyase 14" evidence="2">
    <location>
        <begin position="85"/>
        <end position="295"/>
    </location>
</feature>
<dbReference type="InterPro" id="IPR048958">
    <property type="entry name" value="Polysacc_lyase_14"/>
</dbReference>
<keyword evidence="1" id="KW-0732">Signal</keyword>
<evidence type="ECO:0000259" key="2">
    <source>
        <dbReference type="Pfam" id="PF21294"/>
    </source>
</evidence>
<feature type="chain" id="PRO_5034620313" description="Polysaccharide lyase 14 domain-containing protein" evidence="1">
    <location>
        <begin position="17"/>
        <end position="337"/>
    </location>
</feature>
<dbReference type="GeneID" id="59340279"/>
<sequence>MFFALSLISAAILVAADTPESVASQFGLTTSTTLPFPAATASNSDAQALLVSQWGLSRGRIQNGAGDLSFVADPFPDKPAPGSATNSSGPVLQITYPEGSFSGDTGGAQFYNLWNSSGSAGFQSMLLSYEVAFDKGFNWVKGGKLPGLRGGSPNGCSGGNRSDGSRCFSSRIMWRLNGQGEGYTYTPTPNNICSDSKVSCNSDDFGTSLARGSFTFSSGQWNHVTMLVQMNNPVDIANGNIQVYFNNVLAFAQSNMQIRTTTNLTINGLYFSTFFGGADDSWATPETTHTYFRNLQLWGGSNPSTLAGAKVSSALPRLRSASTLLCAALLVGTLSVL</sequence>
<organism evidence="3 4">
    <name type="scientific">Mycena indigotica</name>
    <dbReference type="NCBI Taxonomy" id="2126181"/>
    <lineage>
        <taxon>Eukaryota</taxon>
        <taxon>Fungi</taxon>
        <taxon>Dikarya</taxon>
        <taxon>Basidiomycota</taxon>
        <taxon>Agaricomycotina</taxon>
        <taxon>Agaricomycetes</taxon>
        <taxon>Agaricomycetidae</taxon>
        <taxon>Agaricales</taxon>
        <taxon>Marasmiineae</taxon>
        <taxon>Mycenaceae</taxon>
        <taxon>Mycena</taxon>
    </lineage>
</organism>
<reference evidence="3" key="1">
    <citation type="submission" date="2020-05" db="EMBL/GenBank/DDBJ databases">
        <title>Mycena genomes resolve the evolution of fungal bioluminescence.</title>
        <authorList>
            <person name="Tsai I.J."/>
        </authorList>
    </citation>
    <scope>NUCLEOTIDE SEQUENCE</scope>
    <source>
        <strain evidence="3">171206Taipei</strain>
    </source>
</reference>
<proteinExistence type="predicted"/>
<keyword evidence="4" id="KW-1185">Reference proteome</keyword>
<dbReference type="PANTHER" id="PTHR40124:SF1">
    <property type="entry name" value="DISAGGREGATASE RELATED REPEAT PROTEIN"/>
    <property type="match status" value="1"/>
</dbReference>
<evidence type="ECO:0000313" key="3">
    <source>
        <dbReference type="EMBL" id="KAF7315650.1"/>
    </source>
</evidence>
<dbReference type="RefSeq" id="XP_037225673.1">
    <property type="nucleotide sequence ID" value="XM_037357763.1"/>
</dbReference>
<feature type="signal peptide" evidence="1">
    <location>
        <begin position="1"/>
        <end position="16"/>
    </location>
</feature>
<protein>
    <recommendedName>
        <fullName evidence="2">Polysaccharide lyase 14 domain-containing protein</fullName>
    </recommendedName>
</protein>
<dbReference type="PANTHER" id="PTHR40124">
    <property type="match status" value="1"/>
</dbReference>
<dbReference type="Pfam" id="PF21294">
    <property type="entry name" value="Polysacc_lyase_14"/>
    <property type="match status" value="1"/>
</dbReference>
<dbReference type="OrthoDB" id="2395160at2759"/>
<gene>
    <name evidence="3" type="ORF">MIND_00080500</name>
</gene>